<organism evidence="2 3">
    <name type="scientific">Rubripirellula lacrimiformis</name>
    <dbReference type="NCBI Taxonomy" id="1930273"/>
    <lineage>
        <taxon>Bacteria</taxon>
        <taxon>Pseudomonadati</taxon>
        <taxon>Planctomycetota</taxon>
        <taxon>Planctomycetia</taxon>
        <taxon>Pirellulales</taxon>
        <taxon>Pirellulaceae</taxon>
        <taxon>Rubripirellula</taxon>
    </lineage>
</organism>
<feature type="region of interest" description="Disordered" evidence="1">
    <location>
        <begin position="22"/>
        <end position="45"/>
    </location>
</feature>
<gene>
    <name evidence="2" type="ORF">K227x_03310</name>
</gene>
<sequence>MPLMGRTAKLSGDFNEQQRRLRTTAADGGPRCVKRADGDHSSSNTRLARPLHLEPVTLHRVTLVLTAVAAIDIDSMDRSISCFMEQVVLHKVKHIGLPRDRKVRCPDPLHLQVGDAIERNRAQAFIKS</sequence>
<dbReference type="EMBL" id="CP036525">
    <property type="protein sequence ID" value="QDT01961.1"/>
    <property type="molecule type" value="Genomic_DNA"/>
</dbReference>
<accession>A0A517N498</accession>
<proteinExistence type="predicted"/>
<dbReference type="KEGG" id="rlc:K227x_03310"/>
<dbReference type="Proteomes" id="UP000318538">
    <property type="component" value="Chromosome"/>
</dbReference>
<keyword evidence="3" id="KW-1185">Reference proteome</keyword>
<reference evidence="2 3" key="1">
    <citation type="submission" date="2019-02" db="EMBL/GenBank/DDBJ databases">
        <title>Deep-cultivation of Planctomycetes and their phenomic and genomic characterization uncovers novel biology.</title>
        <authorList>
            <person name="Wiegand S."/>
            <person name="Jogler M."/>
            <person name="Boedeker C."/>
            <person name="Pinto D."/>
            <person name="Vollmers J."/>
            <person name="Rivas-Marin E."/>
            <person name="Kohn T."/>
            <person name="Peeters S.H."/>
            <person name="Heuer A."/>
            <person name="Rast P."/>
            <person name="Oberbeckmann S."/>
            <person name="Bunk B."/>
            <person name="Jeske O."/>
            <person name="Meyerdierks A."/>
            <person name="Storesund J.E."/>
            <person name="Kallscheuer N."/>
            <person name="Luecker S."/>
            <person name="Lage O.M."/>
            <person name="Pohl T."/>
            <person name="Merkel B.J."/>
            <person name="Hornburger P."/>
            <person name="Mueller R.-W."/>
            <person name="Bruemmer F."/>
            <person name="Labrenz M."/>
            <person name="Spormann A.M."/>
            <person name="Op den Camp H."/>
            <person name="Overmann J."/>
            <person name="Amann R."/>
            <person name="Jetten M.S.M."/>
            <person name="Mascher T."/>
            <person name="Medema M.H."/>
            <person name="Devos D.P."/>
            <person name="Kaster A.-K."/>
            <person name="Ovreas L."/>
            <person name="Rohde M."/>
            <person name="Galperin M.Y."/>
            <person name="Jogler C."/>
        </authorList>
    </citation>
    <scope>NUCLEOTIDE SEQUENCE [LARGE SCALE GENOMIC DNA]</scope>
    <source>
        <strain evidence="2 3">K22_7</strain>
    </source>
</reference>
<evidence type="ECO:0000256" key="1">
    <source>
        <dbReference type="SAM" id="MobiDB-lite"/>
    </source>
</evidence>
<protein>
    <submittedName>
        <fullName evidence="2">Uncharacterized protein</fullName>
    </submittedName>
</protein>
<evidence type="ECO:0000313" key="2">
    <source>
        <dbReference type="EMBL" id="QDT01961.1"/>
    </source>
</evidence>
<name>A0A517N498_9BACT</name>
<evidence type="ECO:0000313" key="3">
    <source>
        <dbReference type="Proteomes" id="UP000318538"/>
    </source>
</evidence>
<dbReference type="AlphaFoldDB" id="A0A517N498"/>